<evidence type="ECO:0000256" key="2">
    <source>
        <dbReference type="ARBA" id="ARBA00023125"/>
    </source>
</evidence>
<keyword evidence="3" id="KW-0804">Transcription</keyword>
<dbReference type="Gene3D" id="1.10.10.10">
    <property type="entry name" value="Winged helix-like DNA-binding domain superfamily/Winged helix DNA-binding domain"/>
    <property type="match status" value="1"/>
</dbReference>
<dbReference type="Proteomes" id="UP001501461">
    <property type="component" value="Unassembled WGS sequence"/>
</dbReference>
<dbReference type="Pfam" id="PF01380">
    <property type="entry name" value="SIS"/>
    <property type="match status" value="1"/>
</dbReference>
<dbReference type="InterPro" id="IPR046348">
    <property type="entry name" value="SIS_dom_sf"/>
</dbReference>
<evidence type="ECO:0000256" key="1">
    <source>
        <dbReference type="ARBA" id="ARBA00023015"/>
    </source>
</evidence>
<keyword evidence="1" id="KW-0805">Transcription regulation</keyword>
<feature type="region of interest" description="Disordered" evidence="4">
    <location>
        <begin position="1"/>
        <end position="22"/>
    </location>
</feature>
<evidence type="ECO:0000256" key="4">
    <source>
        <dbReference type="SAM" id="MobiDB-lite"/>
    </source>
</evidence>
<keyword evidence="8" id="KW-1185">Reference proteome</keyword>
<dbReference type="Pfam" id="PF01418">
    <property type="entry name" value="HTH_6"/>
    <property type="match status" value="1"/>
</dbReference>
<dbReference type="InterPro" id="IPR047640">
    <property type="entry name" value="RpiR-like"/>
</dbReference>
<dbReference type="PANTHER" id="PTHR30514">
    <property type="entry name" value="GLUCOKINASE"/>
    <property type="match status" value="1"/>
</dbReference>
<protein>
    <submittedName>
        <fullName evidence="7">MurR/RpiR family transcriptional regulator</fullName>
    </submittedName>
</protein>
<evidence type="ECO:0000313" key="8">
    <source>
        <dbReference type="Proteomes" id="UP001501461"/>
    </source>
</evidence>
<dbReference type="PROSITE" id="PS51464">
    <property type="entry name" value="SIS"/>
    <property type="match status" value="1"/>
</dbReference>
<feature type="domain" description="HTH rpiR-type" evidence="5">
    <location>
        <begin position="11"/>
        <end position="87"/>
    </location>
</feature>
<dbReference type="PANTHER" id="PTHR30514:SF17">
    <property type="entry name" value="HTH-TYPE TRANSCRIPTIONAL REGULATOR MURR"/>
    <property type="match status" value="1"/>
</dbReference>
<dbReference type="InterPro" id="IPR009057">
    <property type="entry name" value="Homeodomain-like_sf"/>
</dbReference>
<feature type="domain" description="SIS" evidence="6">
    <location>
        <begin position="131"/>
        <end position="272"/>
    </location>
</feature>
<dbReference type="SUPFAM" id="SSF53697">
    <property type="entry name" value="SIS domain"/>
    <property type="match status" value="1"/>
</dbReference>
<dbReference type="EMBL" id="BAAAMN010000008">
    <property type="protein sequence ID" value="GAA2027997.1"/>
    <property type="molecule type" value="Genomic_DNA"/>
</dbReference>
<dbReference type="InterPro" id="IPR001347">
    <property type="entry name" value="SIS_dom"/>
</dbReference>
<dbReference type="PROSITE" id="PS51071">
    <property type="entry name" value="HTH_RPIR"/>
    <property type="match status" value="1"/>
</dbReference>
<reference evidence="8" key="1">
    <citation type="journal article" date="2019" name="Int. J. Syst. Evol. Microbiol.">
        <title>The Global Catalogue of Microorganisms (GCM) 10K type strain sequencing project: providing services to taxonomists for standard genome sequencing and annotation.</title>
        <authorList>
            <consortium name="The Broad Institute Genomics Platform"/>
            <consortium name="The Broad Institute Genome Sequencing Center for Infectious Disease"/>
            <person name="Wu L."/>
            <person name="Ma J."/>
        </authorList>
    </citation>
    <scope>NUCLEOTIDE SEQUENCE [LARGE SCALE GENOMIC DNA]</scope>
    <source>
        <strain evidence="8">JCM 13595</strain>
    </source>
</reference>
<gene>
    <name evidence="7" type="ORF">GCM10009720_04690</name>
</gene>
<evidence type="ECO:0000259" key="5">
    <source>
        <dbReference type="PROSITE" id="PS51071"/>
    </source>
</evidence>
<keyword evidence="2" id="KW-0238">DNA-binding</keyword>
<proteinExistence type="predicted"/>
<organism evidence="7 8">
    <name type="scientific">Yaniella flava</name>
    <dbReference type="NCBI Taxonomy" id="287930"/>
    <lineage>
        <taxon>Bacteria</taxon>
        <taxon>Bacillati</taxon>
        <taxon>Actinomycetota</taxon>
        <taxon>Actinomycetes</taxon>
        <taxon>Micrococcales</taxon>
        <taxon>Micrococcaceae</taxon>
        <taxon>Yaniella</taxon>
    </lineage>
</organism>
<comment type="caution">
    <text evidence="7">The sequence shown here is derived from an EMBL/GenBank/DDBJ whole genome shotgun (WGS) entry which is preliminary data.</text>
</comment>
<evidence type="ECO:0000256" key="3">
    <source>
        <dbReference type="ARBA" id="ARBA00023163"/>
    </source>
</evidence>
<dbReference type="SUPFAM" id="SSF46689">
    <property type="entry name" value="Homeodomain-like"/>
    <property type="match status" value="1"/>
</dbReference>
<name>A0ABP5FJG7_9MICC</name>
<dbReference type="InterPro" id="IPR035472">
    <property type="entry name" value="RpiR-like_SIS"/>
</dbReference>
<dbReference type="Gene3D" id="3.40.50.10490">
    <property type="entry name" value="Glucose-6-phosphate isomerase like protein, domain 1"/>
    <property type="match status" value="1"/>
</dbReference>
<accession>A0ABP5FJG7</accession>
<evidence type="ECO:0000313" key="7">
    <source>
        <dbReference type="EMBL" id="GAA2027997.1"/>
    </source>
</evidence>
<dbReference type="CDD" id="cd05013">
    <property type="entry name" value="SIS_RpiR"/>
    <property type="match status" value="1"/>
</dbReference>
<evidence type="ECO:0000259" key="6">
    <source>
        <dbReference type="PROSITE" id="PS51464"/>
    </source>
</evidence>
<sequence>MLVSWQQTSDTPPSARMASLAPSLQPNQRRVIEAIMADRAATVEYTAQVLAEQVGVGRTTVIRTAQSLGYDGFPQLRVALVQELALEQNASPPADHATSSKLGELRAGVTNFGVGLAGATSALTEEALRECIRLFDEADRVLVIAHGLSSPLGLDLVQRLNSMGRSAEIQYDTVSEQIIAHQLGPKSVCFGYSGSGANKATLDAMRAAKLGGANVVAMTSFAGSALAEIADVTLVVPPTSDSFQDELIRTSRATLMLITEQLVDILIAYRGANGREALLTSLSMLGDALQE</sequence>
<dbReference type="InterPro" id="IPR000281">
    <property type="entry name" value="HTH_RpiR"/>
</dbReference>
<dbReference type="InterPro" id="IPR036388">
    <property type="entry name" value="WH-like_DNA-bd_sf"/>
</dbReference>
<feature type="compositionally biased region" description="Polar residues" evidence="4">
    <location>
        <begin position="1"/>
        <end position="12"/>
    </location>
</feature>